<feature type="transmembrane region" description="Helical" evidence="1">
    <location>
        <begin position="79"/>
        <end position="97"/>
    </location>
</feature>
<feature type="transmembrane region" description="Helical" evidence="1">
    <location>
        <begin position="37"/>
        <end position="59"/>
    </location>
</feature>
<dbReference type="Proteomes" id="UP000178121">
    <property type="component" value="Unassembled WGS sequence"/>
</dbReference>
<accession>A0A1G2MB21</accession>
<evidence type="ECO:0000256" key="1">
    <source>
        <dbReference type="SAM" id="Phobius"/>
    </source>
</evidence>
<gene>
    <name evidence="2" type="ORF">A2849_00880</name>
</gene>
<evidence type="ECO:0000313" key="3">
    <source>
        <dbReference type="Proteomes" id="UP000178121"/>
    </source>
</evidence>
<reference evidence="2 3" key="1">
    <citation type="journal article" date="2016" name="Nat. Commun.">
        <title>Thousands of microbial genomes shed light on interconnected biogeochemical processes in an aquifer system.</title>
        <authorList>
            <person name="Anantharaman K."/>
            <person name="Brown C.T."/>
            <person name="Hug L.A."/>
            <person name="Sharon I."/>
            <person name="Castelle C.J."/>
            <person name="Probst A.J."/>
            <person name="Thomas B.C."/>
            <person name="Singh A."/>
            <person name="Wilkins M.J."/>
            <person name="Karaoz U."/>
            <person name="Brodie E.L."/>
            <person name="Williams K.H."/>
            <person name="Hubbard S.S."/>
            <person name="Banfield J.F."/>
        </authorList>
    </citation>
    <scope>NUCLEOTIDE SEQUENCE [LARGE SCALE GENOMIC DNA]</scope>
</reference>
<proteinExistence type="predicted"/>
<sequence>MFAHKHEIARLSYFLSLSEKRYKIRPEILRDYSRKNFWANFFLAFSCLYAIYFALGLLLGPRISLPLIESIMARGIPSLFLGLILPMALLIPAFLFWMEVHGKKAEEVREVYSSLKKAEKEFKQAFGQSPYLLTPSEVEAAIYEEADRIRRFDGSILKILRMHGAASHFMRISDYIDFYERTQAAGR</sequence>
<dbReference type="EMBL" id="MHRI01000014">
    <property type="protein sequence ID" value="OHA21125.1"/>
    <property type="molecule type" value="Genomic_DNA"/>
</dbReference>
<evidence type="ECO:0000313" key="2">
    <source>
        <dbReference type="EMBL" id="OHA21125.1"/>
    </source>
</evidence>
<dbReference type="AlphaFoldDB" id="A0A1G2MB21"/>
<organism evidence="2 3">
    <name type="scientific">Candidatus Taylorbacteria bacterium RIFCSPHIGHO2_01_FULL_51_15</name>
    <dbReference type="NCBI Taxonomy" id="1802304"/>
    <lineage>
        <taxon>Bacteria</taxon>
        <taxon>Candidatus Tayloriibacteriota</taxon>
    </lineage>
</organism>
<comment type="caution">
    <text evidence="2">The sequence shown here is derived from an EMBL/GenBank/DDBJ whole genome shotgun (WGS) entry which is preliminary data.</text>
</comment>
<keyword evidence="1" id="KW-0812">Transmembrane</keyword>
<keyword evidence="1" id="KW-0472">Membrane</keyword>
<protein>
    <submittedName>
        <fullName evidence="2">Uncharacterized protein</fullName>
    </submittedName>
</protein>
<name>A0A1G2MB21_9BACT</name>
<keyword evidence="1" id="KW-1133">Transmembrane helix</keyword>